<dbReference type="InterPro" id="IPR035093">
    <property type="entry name" value="RelE/ParE_toxin_dom_sf"/>
</dbReference>
<sequence length="89" mass="10460">MMKQLPPTFTKQAEESMRDADPEAAGELIALIRSLTDSPYHPDSKPLPREIGMRYLPYPVDYPKYRIVYRHDGPRIRVVKVETVERFVW</sequence>
<dbReference type="SUPFAM" id="SSF143011">
    <property type="entry name" value="RelE-like"/>
    <property type="match status" value="1"/>
</dbReference>
<name>A0ABW0GH83_9PROT</name>
<evidence type="ECO:0000256" key="1">
    <source>
        <dbReference type="ARBA" id="ARBA00022649"/>
    </source>
</evidence>
<keyword evidence="1" id="KW-1277">Toxin-antitoxin system</keyword>
<comment type="caution">
    <text evidence="3">The sequence shown here is derived from an EMBL/GenBank/DDBJ whole genome shotgun (WGS) entry which is preliminary data.</text>
</comment>
<dbReference type="EMBL" id="JBHSLC010000118">
    <property type="protein sequence ID" value="MFC5359915.1"/>
    <property type="molecule type" value="Genomic_DNA"/>
</dbReference>
<organism evidence="3 4">
    <name type="scientific">Azospirillum himalayense</name>
    <dbReference type="NCBI Taxonomy" id="654847"/>
    <lineage>
        <taxon>Bacteria</taxon>
        <taxon>Pseudomonadati</taxon>
        <taxon>Pseudomonadota</taxon>
        <taxon>Alphaproteobacteria</taxon>
        <taxon>Rhodospirillales</taxon>
        <taxon>Azospirillaceae</taxon>
        <taxon>Azospirillum</taxon>
    </lineage>
</organism>
<evidence type="ECO:0000313" key="4">
    <source>
        <dbReference type="Proteomes" id="UP001596166"/>
    </source>
</evidence>
<dbReference type="InterPro" id="IPR007712">
    <property type="entry name" value="RelE/ParE_toxin"/>
</dbReference>
<evidence type="ECO:0000256" key="2">
    <source>
        <dbReference type="SAM" id="MobiDB-lite"/>
    </source>
</evidence>
<feature type="region of interest" description="Disordered" evidence="2">
    <location>
        <begin position="1"/>
        <end position="20"/>
    </location>
</feature>
<proteinExistence type="predicted"/>
<accession>A0ABW0GH83</accession>
<protein>
    <submittedName>
        <fullName evidence="3">Type II toxin-antitoxin system RelE/ParE family toxin</fullName>
    </submittedName>
</protein>
<dbReference type="Pfam" id="PF05016">
    <property type="entry name" value="ParE_toxin"/>
    <property type="match status" value="1"/>
</dbReference>
<dbReference type="RefSeq" id="WP_377000269.1">
    <property type="nucleotide sequence ID" value="NZ_JBHSLC010000118.1"/>
</dbReference>
<dbReference type="Proteomes" id="UP001596166">
    <property type="component" value="Unassembled WGS sequence"/>
</dbReference>
<gene>
    <name evidence="3" type="ORF">ACFPMG_33475</name>
</gene>
<evidence type="ECO:0000313" key="3">
    <source>
        <dbReference type="EMBL" id="MFC5359915.1"/>
    </source>
</evidence>
<reference evidence="4" key="1">
    <citation type="journal article" date="2019" name="Int. J. Syst. Evol. Microbiol.">
        <title>The Global Catalogue of Microorganisms (GCM) 10K type strain sequencing project: providing services to taxonomists for standard genome sequencing and annotation.</title>
        <authorList>
            <consortium name="The Broad Institute Genomics Platform"/>
            <consortium name="The Broad Institute Genome Sequencing Center for Infectious Disease"/>
            <person name="Wu L."/>
            <person name="Ma J."/>
        </authorList>
    </citation>
    <scope>NUCLEOTIDE SEQUENCE [LARGE SCALE GENOMIC DNA]</scope>
    <source>
        <strain evidence="4">CCUG 58760</strain>
    </source>
</reference>
<dbReference type="Gene3D" id="3.30.2310.20">
    <property type="entry name" value="RelE-like"/>
    <property type="match status" value="1"/>
</dbReference>
<keyword evidence="4" id="KW-1185">Reference proteome</keyword>